<dbReference type="CDD" id="cd20543">
    <property type="entry name" value="CYCLIN_AtCycD-like_rpt1"/>
    <property type="match status" value="1"/>
</dbReference>
<dbReference type="OrthoDB" id="5590282at2759"/>
<accession>A0A834LCM5</accession>
<dbReference type="Proteomes" id="UP000626092">
    <property type="component" value="Unassembled WGS sequence"/>
</dbReference>
<dbReference type="PANTHER" id="PTHR10177">
    <property type="entry name" value="CYCLINS"/>
    <property type="match status" value="1"/>
</dbReference>
<comment type="caution">
    <text evidence="9">The sequence shown here is derived from an EMBL/GenBank/DDBJ whole genome shotgun (WGS) entry which is preliminary data.</text>
</comment>
<feature type="domain" description="Cyclin C-terminal" evidence="8">
    <location>
        <begin position="185"/>
        <end position="329"/>
    </location>
</feature>
<dbReference type="FunFam" id="1.10.472.10:FF:000040">
    <property type="entry name" value="D6-type cyclin"/>
    <property type="match status" value="1"/>
</dbReference>
<dbReference type="SMART" id="SM00385">
    <property type="entry name" value="CYCLIN"/>
    <property type="match status" value="1"/>
</dbReference>
<dbReference type="SMART" id="SM01332">
    <property type="entry name" value="Cyclin_C"/>
    <property type="match status" value="1"/>
</dbReference>
<protein>
    <recommendedName>
        <fullName evidence="11">Cyclin N-terminal domain-containing protein</fullName>
    </recommendedName>
</protein>
<comment type="similarity">
    <text evidence="1">Belongs to the cyclin family. Cyclin D subfamily.</text>
</comment>
<dbReference type="GO" id="GO:0051301">
    <property type="term" value="P:cell division"/>
    <property type="evidence" value="ECO:0007669"/>
    <property type="project" value="UniProtKB-KW"/>
</dbReference>
<keyword evidence="4" id="KW-0131">Cell cycle</keyword>
<dbReference type="CDD" id="cd20544">
    <property type="entry name" value="CYCLIN_AtCycD-like_rpt2"/>
    <property type="match status" value="1"/>
</dbReference>
<dbReference type="AlphaFoldDB" id="A0A834LCM5"/>
<feature type="region of interest" description="Disordered" evidence="6">
    <location>
        <begin position="338"/>
        <end position="360"/>
    </location>
</feature>
<evidence type="ECO:0000256" key="3">
    <source>
        <dbReference type="ARBA" id="ARBA00023127"/>
    </source>
</evidence>
<dbReference type="InterPro" id="IPR004367">
    <property type="entry name" value="Cyclin_C-dom"/>
</dbReference>
<dbReference type="PROSITE" id="PS00292">
    <property type="entry name" value="CYCLINS"/>
    <property type="match status" value="1"/>
</dbReference>
<evidence type="ECO:0000256" key="5">
    <source>
        <dbReference type="RuleBase" id="RU000383"/>
    </source>
</evidence>
<reference evidence="9" key="1">
    <citation type="submission" date="2019-11" db="EMBL/GenBank/DDBJ databases">
        <authorList>
            <person name="Liu Y."/>
            <person name="Hou J."/>
            <person name="Li T.-Q."/>
            <person name="Guan C.-H."/>
            <person name="Wu X."/>
            <person name="Wu H.-Z."/>
            <person name="Ling F."/>
            <person name="Zhang R."/>
            <person name="Shi X.-G."/>
            <person name="Ren J.-P."/>
            <person name="Chen E.-F."/>
            <person name="Sun J.-M."/>
        </authorList>
    </citation>
    <scope>NUCLEOTIDE SEQUENCE</scope>
    <source>
        <strain evidence="9">Adult_tree_wgs_1</strain>
        <tissue evidence="9">Leaves</tissue>
    </source>
</reference>
<dbReference type="FunFam" id="1.10.472.10:FF:000034">
    <property type="entry name" value="D2/4-type cyclin"/>
    <property type="match status" value="1"/>
</dbReference>
<evidence type="ECO:0000256" key="2">
    <source>
        <dbReference type="ARBA" id="ARBA00022618"/>
    </source>
</evidence>
<dbReference type="Pfam" id="PF02984">
    <property type="entry name" value="Cyclin_C"/>
    <property type="match status" value="1"/>
</dbReference>
<dbReference type="EMBL" id="WJXA01000010">
    <property type="protein sequence ID" value="KAF7129196.1"/>
    <property type="molecule type" value="Genomic_DNA"/>
</dbReference>
<evidence type="ECO:0000313" key="9">
    <source>
        <dbReference type="EMBL" id="KAF7129196.1"/>
    </source>
</evidence>
<dbReference type="Gene3D" id="1.10.472.10">
    <property type="entry name" value="Cyclin-like"/>
    <property type="match status" value="2"/>
</dbReference>
<name>A0A834LCM5_RHOSS</name>
<dbReference type="SUPFAM" id="SSF47954">
    <property type="entry name" value="Cyclin-like"/>
    <property type="match status" value="1"/>
</dbReference>
<keyword evidence="3 5" id="KW-0195">Cyclin</keyword>
<evidence type="ECO:0000259" key="7">
    <source>
        <dbReference type="SMART" id="SM00385"/>
    </source>
</evidence>
<evidence type="ECO:0000256" key="1">
    <source>
        <dbReference type="ARBA" id="ARBA00009065"/>
    </source>
</evidence>
<proteinExistence type="inferred from homology"/>
<dbReference type="InterPro" id="IPR036915">
    <property type="entry name" value="Cyclin-like_sf"/>
</dbReference>
<keyword evidence="10" id="KW-1185">Reference proteome</keyword>
<dbReference type="Pfam" id="PF00134">
    <property type="entry name" value="Cyclin_N"/>
    <property type="match status" value="1"/>
</dbReference>
<dbReference type="InterPro" id="IPR048258">
    <property type="entry name" value="Cyclins_cyclin-box"/>
</dbReference>
<dbReference type="InterPro" id="IPR039361">
    <property type="entry name" value="Cyclin"/>
</dbReference>
<sequence>MASLLCTETTNACFDDLDSDQTHDETTNQNLGFGNDRSEPLIGWPLLSEECFCLLVEKERGHLPKDDYLKRVRSGDMDLGAVRREAMDWILKAHAHYSFGPLSFCLSINYLDRFLSVYELPRGKTWTVQLLAVACLSIAAKMEETSVPLTVDLQVGEPKFIFEGKTIRRMELLVMSSLNWKMKACTPCSFIDYFLGKINGDDQIQSGFLISRSIQLILSTIKGIDFLEFRPSEIAAAVAISVSGEVQAVDIDKAMSCFILVGKVNIGFSMDKAMPYFILVGKGRVQKCLQLIQDLALSRGSTNMGSASIPSSVPQSPIGVLDAACLSCKSDDVTVGSCANSSHNSPDTKRRKLSQRDFKS</sequence>
<evidence type="ECO:0000313" key="10">
    <source>
        <dbReference type="Proteomes" id="UP000626092"/>
    </source>
</evidence>
<evidence type="ECO:0000256" key="6">
    <source>
        <dbReference type="SAM" id="MobiDB-lite"/>
    </source>
</evidence>
<organism evidence="9 10">
    <name type="scientific">Rhododendron simsii</name>
    <name type="common">Sims's rhododendron</name>
    <dbReference type="NCBI Taxonomy" id="118357"/>
    <lineage>
        <taxon>Eukaryota</taxon>
        <taxon>Viridiplantae</taxon>
        <taxon>Streptophyta</taxon>
        <taxon>Embryophyta</taxon>
        <taxon>Tracheophyta</taxon>
        <taxon>Spermatophyta</taxon>
        <taxon>Magnoliopsida</taxon>
        <taxon>eudicotyledons</taxon>
        <taxon>Gunneridae</taxon>
        <taxon>Pentapetalae</taxon>
        <taxon>asterids</taxon>
        <taxon>Ericales</taxon>
        <taxon>Ericaceae</taxon>
        <taxon>Ericoideae</taxon>
        <taxon>Rhodoreae</taxon>
        <taxon>Rhododendron</taxon>
    </lineage>
</organism>
<dbReference type="InterPro" id="IPR006671">
    <property type="entry name" value="Cyclin_N"/>
</dbReference>
<feature type="domain" description="Cyclin-like" evidence="7">
    <location>
        <begin position="88"/>
        <end position="176"/>
    </location>
</feature>
<gene>
    <name evidence="9" type="ORF">RHSIM_Rhsim10G0171600</name>
</gene>
<keyword evidence="2" id="KW-0132">Cell division</keyword>
<dbReference type="InterPro" id="IPR013763">
    <property type="entry name" value="Cyclin-like_dom"/>
</dbReference>
<evidence type="ECO:0000256" key="4">
    <source>
        <dbReference type="ARBA" id="ARBA00023306"/>
    </source>
</evidence>
<evidence type="ECO:0000259" key="8">
    <source>
        <dbReference type="SMART" id="SM01332"/>
    </source>
</evidence>
<evidence type="ECO:0008006" key="11">
    <source>
        <dbReference type="Google" id="ProtNLM"/>
    </source>
</evidence>